<dbReference type="GeneID" id="59343797"/>
<accession>A0A8H6W5I0</accession>
<dbReference type="EMBL" id="JACAZF010000004">
    <property type="protein sequence ID" value="KAF7306554.1"/>
    <property type="molecule type" value="Genomic_DNA"/>
</dbReference>
<dbReference type="Proteomes" id="UP000636479">
    <property type="component" value="Unassembled WGS sequence"/>
</dbReference>
<dbReference type="AlphaFoldDB" id="A0A8H6W5I0"/>
<keyword evidence="1" id="KW-0175">Coiled coil</keyword>
<evidence type="ECO:0000256" key="2">
    <source>
        <dbReference type="SAM" id="MobiDB-lite"/>
    </source>
</evidence>
<comment type="caution">
    <text evidence="3">The sequence shown here is derived from an EMBL/GenBank/DDBJ whole genome shotgun (WGS) entry which is preliminary data.</text>
</comment>
<sequence>MEAGRFTKLGPSASSPSLFHDARLPSPPQSPFPPTMHPNSTPPQRSPIYDDEDASELGPSVSRRLSDSKRKVSPANPDQPSLTTKKPRIYSLEDDQRRKTIADQASRITTLEGRLSKYESELSNLRTCLKAQLDRVEEQETLIRQLEEDNEGKDLVICETEQQLAESRSRTETAEQKARGLEEHTVQLKAEYKTFSINAKQHYRARIDYWKAQCSALKSSSDDASPLTPPDEDGL</sequence>
<evidence type="ECO:0000256" key="1">
    <source>
        <dbReference type="SAM" id="Coils"/>
    </source>
</evidence>
<evidence type="ECO:0000313" key="4">
    <source>
        <dbReference type="Proteomes" id="UP000636479"/>
    </source>
</evidence>
<evidence type="ECO:0000313" key="3">
    <source>
        <dbReference type="EMBL" id="KAF7306554.1"/>
    </source>
</evidence>
<dbReference type="OrthoDB" id="10662639at2759"/>
<gene>
    <name evidence="3" type="ORF">MIND_00446700</name>
</gene>
<feature type="region of interest" description="Disordered" evidence="2">
    <location>
        <begin position="1"/>
        <end position="93"/>
    </location>
</feature>
<proteinExistence type="predicted"/>
<reference evidence="3" key="1">
    <citation type="submission" date="2020-05" db="EMBL/GenBank/DDBJ databases">
        <title>Mycena genomes resolve the evolution of fungal bioluminescence.</title>
        <authorList>
            <person name="Tsai I.J."/>
        </authorList>
    </citation>
    <scope>NUCLEOTIDE SEQUENCE</scope>
    <source>
        <strain evidence="3">171206Taipei</strain>
    </source>
</reference>
<dbReference type="RefSeq" id="XP_037221573.1">
    <property type="nucleotide sequence ID" value="XM_037361281.1"/>
</dbReference>
<protein>
    <submittedName>
        <fullName evidence="3">Uncharacterized protein</fullName>
    </submittedName>
</protein>
<dbReference type="SUPFAM" id="SSF57997">
    <property type="entry name" value="Tropomyosin"/>
    <property type="match status" value="1"/>
</dbReference>
<keyword evidence="4" id="KW-1185">Reference proteome</keyword>
<feature type="compositionally biased region" description="Pro residues" evidence="2">
    <location>
        <begin position="25"/>
        <end position="45"/>
    </location>
</feature>
<organism evidence="3 4">
    <name type="scientific">Mycena indigotica</name>
    <dbReference type="NCBI Taxonomy" id="2126181"/>
    <lineage>
        <taxon>Eukaryota</taxon>
        <taxon>Fungi</taxon>
        <taxon>Dikarya</taxon>
        <taxon>Basidiomycota</taxon>
        <taxon>Agaricomycotina</taxon>
        <taxon>Agaricomycetes</taxon>
        <taxon>Agaricomycetidae</taxon>
        <taxon>Agaricales</taxon>
        <taxon>Marasmiineae</taxon>
        <taxon>Mycenaceae</taxon>
        <taxon>Mycena</taxon>
    </lineage>
</organism>
<name>A0A8H6W5I0_9AGAR</name>
<feature type="coiled-coil region" evidence="1">
    <location>
        <begin position="101"/>
        <end position="191"/>
    </location>
</feature>